<feature type="compositionally biased region" description="Polar residues" evidence="1">
    <location>
        <begin position="215"/>
        <end position="225"/>
    </location>
</feature>
<sequence length="478" mass="53780">MYRWWVKATVRTRRTWTAGQCWGTQHKSSDRRRMQKADVGSPSFGSEDSWRANDESPFPSKPALARSATRRPTKRVPPIAAAQSERFSSKEDDQDSAYEDSLERGLFDESKSEMMKYLKSLRGAPKMMNSLKSIRSSASKKKEEKFGGHSRSRSPSPDLHESGIWSTISSNGESDTGSISNRSKKGKKTESPFESRPKLARTNSFSKKKPELSSPEDSGVSSAGNSGVIRIDYNPSSGVTFRENKTSNVQVVGKGYSEDQENLDRRVSVGDPTQKYATEGGCRKTVIEFSFKKKFGTVSNAHTAETMKKVAFVSMLFHCPLLSPLGVASMHSYGAVEWDDEKMPTQDSIVVVGKAPTYGSQRLHQRGGWGVSINRQGSSDEPGMDETDNLYLEDENSKAMSKAMKDRLAKAQKQKEEELEQQRIERERKKQEHDEKLRKERERQQEKLKRLNTSESIPVTTPKKSPSPRKEARQWAVS</sequence>
<evidence type="ECO:0000313" key="2">
    <source>
        <dbReference type="EnsemblMetazoa" id="G11301.1:cds"/>
    </source>
</evidence>
<reference evidence="2" key="1">
    <citation type="submission" date="2022-08" db="UniProtKB">
        <authorList>
            <consortium name="EnsemblMetazoa"/>
        </authorList>
    </citation>
    <scope>IDENTIFICATION</scope>
    <source>
        <strain evidence="2">05x7-T-G4-1.051#20</strain>
    </source>
</reference>
<evidence type="ECO:0000313" key="3">
    <source>
        <dbReference type="Proteomes" id="UP000005408"/>
    </source>
</evidence>
<proteinExistence type="predicted"/>
<dbReference type="EnsemblMetazoa" id="G11301.1">
    <property type="protein sequence ID" value="G11301.1:cds"/>
    <property type="gene ID" value="G11301"/>
</dbReference>
<dbReference type="AlphaFoldDB" id="A0A8W8HWP7"/>
<feature type="region of interest" description="Disordered" evidence="1">
    <location>
        <begin position="133"/>
        <end position="228"/>
    </location>
</feature>
<evidence type="ECO:0000256" key="1">
    <source>
        <dbReference type="SAM" id="MobiDB-lite"/>
    </source>
</evidence>
<feature type="compositionally biased region" description="Polar residues" evidence="1">
    <location>
        <begin position="453"/>
        <end position="464"/>
    </location>
</feature>
<accession>A0A8W8HWP7</accession>
<feature type="compositionally biased region" description="Basic and acidic residues" evidence="1">
    <location>
        <begin position="188"/>
        <end position="197"/>
    </location>
</feature>
<feature type="compositionally biased region" description="Polar residues" evidence="1">
    <location>
        <begin position="164"/>
        <end position="181"/>
    </location>
</feature>
<feature type="compositionally biased region" description="Basic and acidic residues" evidence="1">
    <location>
        <begin position="27"/>
        <end position="36"/>
    </location>
</feature>
<organism evidence="2 3">
    <name type="scientific">Magallana gigas</name>
    <name type="common">Pacific oyster</name>
    <name type="synonym">Crassostrea gigas</name>
    <dbReference type="NCBI Taxonomy" id="29159"/>
    <lineage>
        <taxon>Eukaryota</taxon>
        <taxon>Metazoa</taxon>
        <taxon>Spiralia</taxon>
        <taxon>Lophotrochozoa</taxon>
        <taxon>Mollusca</taxon>
        <taxon>Bivalvia</taxon>
        <taxon>Autobranchia</taxon>
        <taxon>Pteriomorphia</taxon>
        <taxon>Ostreida</taxon>
        <taxon>Ostreoidea</taxon>
        <taxon>Ostreidae</taxon>
        <taxon>Magallana</taxon>
    </lineage>
</organism>
<protein>
    <submittedName>
        <fullName evidence="2">Uncharacterized protein</fullName>
    </submittedName>
</protein>
<dbReference type="Proteomes" id="UP000005408">
    <property type="component" value="Unassembled WGS sequence"/>
</dbReference>
<name>A0A8W8HWP7_MAGGI</name>
<feature type="compositionally biased region" description="Basic and acidic residues" evidence="1">
    <location>
        <begin position="468"/>
        <end position="478"/>
    </location>
</feature>
<feature type="compositionally biased region" description="Basic and acidic residues" evidence="1">
    <location>
        <begin position="403"/>
        <end position="449"/>
    </location>
</feature>
<feature type="region of interest" description="Disordered" evidence="1">
    <location>
        <begin position="22"/>
        <end position="105"/>
    </location>
</feature>
<feature type="region of interest" description="Disordered" evidence="1">
    <location>
        <begin position="369"/>
        <end position="388"/>
    </location>
</feature>
<feature type="region of interest" description="Disordered" evidence="1">
    <location>
        <begin position="397"/>
        <end position="478"/>
    </location>
</feature>
<keyword evidence="3" id="KW-1185">Reference proteome</keyword>